<keyword evidence="2" id="KW-1185">Reference proteome</keyword>
<sequence>MLLHYWSGQIRADASCIPNTNNRTSGWFQHERERHHTAFLEDTSAGMWLRNGRVRVPTAQPASAGEKVELAVGVGWVVRHLRGG</sequence>
<dbReference type="Proteomes" id="UP000027222">
    <property type="component" value="Unassembled WGS sequence"/>
</dbReference>
<evidence type="ECO:0000313" key="1">
    <source>
        <dbReference type="EMBL" id="KDR66100.1"/>
    </source>
</evidence>
<organism evidence="1 2">
    <name type="scientific">Galerina marginata (strain CBS 339.88)</name>
    <dbReference type="NCBI Taxonomy" id="685588"/>
    <lineage>
        <taxon>Eukaryota</taxon>
        <taxon>Fungi</taxon>
        <taxon>Dikarya</taxon>
        <taxon>Basidiomycota</taxon>
        <taxon>Agaricomycotina</taxon>
        <taxon>Agaricomycetes</taxon>
        <taxon>Agaricomycetidae</taxon>
        <taxon>Agaricales</taxon>
        <taxon>Agaricineae</taxon>
        <taxon>Strophariaceae</taxon>
        <taxon>Galerina</taxon>
    </lineage>
</organism>
<name>A0A067S5I9_GALM3</name>
<accession>A0A067S5I9</accession>
<dbReference type="HOGENOM" id="CLU_2527630_0_0_1"/>
<dbReference type="EMBL" id="KL142427">
    <property type="protein sequence ID" value="KDR66100.1"/>
    <property type="molecule type" value="Genomic_DNA"/>
</dbReference>
<protein>
    <submittedName>
        <fullName evidence="1">Uncharacterized protein</fullName>
    </submittedName>
</protein>
<dbReference type="AlphaFoldDB" id="A0A067S5I9"/>
<reference evidence="2" key="1">
    <citation type="journal article" date="2014" name="Proc. Natl. Acad. Sci. U.S.A.">
        <title>Extensive sampling of basidiomycete genomes demonstrates inadequacy of the white-rot/brown-rot paradigm for wood decay fungi.</title>
        <authorList>
            <person name="Riley R."/>
            <person name="Salamov A.A."/>
            <person name="Brown D.W."/>
            <person name="Nagy L.G."/>
            <person name="Floudas D."/>
            <person name="Held B.W."/>
            <person name="Levasseur A."/>
            <person name="Lombard V."/>
            <person name="Morin E."/>
            <person name="Otillar R."/>
            <person name="Lindquist E.A."/>
            <person name="Sun H."/>
            <person name="LaButti K.M."/>
            <person name="Schmutz J."/>
            <person name="Jabbour D."/>
            <person name="Luo H."/>
            <person name="Baker S.E."/>
            <person name="Pisabarro A.G."/>
            <person name="Walton J.D."/>
            <person name="Blanchette R.A."/>
            <person name="Henrissat B."/>
            <person name="Martin F."/>
            <person name="Cullen D."/>
            <person name="Hibbett D.S."/>
            <person name="Grigoriev I.V."/>
        </authorList>
    </citation>
    <scope>NUCLEOTIDE SEQUENCE [LARGE SCALE GENOMIC DNA]</scope>
    <source>
        <strain evidence="2">CBS 339.88</strain>
    </source>
</reference>
<proteinExistence type="predicted"/>
<gene>
    <name evidence="1" type="ORF">GALMADRAFT_259790</name>
</gene>
<evidence type="ECO:0000313" key="2">
    <source>
        <dbReference type="Proteomes" id="UP000027222"/>
    </source>
</evidence>